<organism evidence="2 3">
    <name type="scientific">Novimethylophilus kurashikiensis</name>
    <dbReference type="NCBI Taxonomy" id="1825523"/>
    <lineage>
        <taxon>Bacteria</taxon>
        <taxon>Pseudomonadati</taxon>
        <taxon>Pseudomonadota</taxon>
        <taxon>Betaproteobacteria</taxon>
        <taxon>Nitrosomonadales</taxon>
        <taxon>Methylophilaceae</taxon>
        <taxon>Novimethylophilus</taxon>
    </lineage>
</organism>
<dbReference type="RefSeq" id="WP_109014348.1">
    <property type="nucleotide sequence ID" value="NZ_BDOQ01000002.1"/>
</dbReference>
<dbReference type="AlphaFoldDB" id="A0A2R5F8B8"/>
<proteinExistence type="predicted"/>
<dbReference type="EMBL" id="BDOQ01000002">
    <property type="protein sequence ID" value="GBG13153.1"/>
    <property type="molecule type" value="Genomic_DNA"/>
</dbReference>
<evidence type="ECO:0000259" key="1">
    <source>
        <dbReference type="Pfam" id="PF13400"/>
    </source>
</evidence>
<dbReference type="InterPro" id="IPR028087">
    <property type="entry name" value="Tad_N"/>
</dbReference>
<accession>A0A2R5F8B8</accession>
<name>A0A2R5F8B8_9PROT</name>
<feature type="domain" description="Putative Flp pilus-assembly TadG-like N-terminal" evidence="1">
    <location>
        <begin position="13"/>
        <end position="59"/>
    </location>
</feature>
<dbReference type="Proteomes" id="UP000245081">
    <property type="component" value="Unassembled WGS sequence"/>
</dbReference>
<evidence type="ECO:0000313" key="2">
    <source>
        <dbReference type="EMBL" id="GBG13153.1"/>
    </source>
</evidence>
<evidence type="ECO:0000313" key="3">
    <source>
        <dbReference type="Proteomes" id="UP000245081"/>
    </source>
</evidence>
<protein>
    <submittedName>
        <fullName evidence="2">1-deoxy-D-xylulose-5-phosphate synthase</fullName>
    </submittedName>
</protein>
<keyword evidence="3" id="KW-1185">Reference proteome</keyword>
<reference evidence="2 3" key="1">
    <citation type="journal article" date="2018" name="Environ. Microbiol.">
        <title>Isolation and genomic characterization of Novimethylophilus kurashikiensis gen. nov. sp. nov., a new lanthanide-dependent methylotrophic species of Methylophilaceae.</title>
        <authorList>
            <person name="Lv H."/>
            <person name="Sahin N."/>
            <person name="Tani A."/>
        </authorList>
    </citation>
    <scope>NUCLEOTIDE SEQUENCE [LARGE SCALE GENOMIC DNA]</scope>
    <source>
        <strain evidence="2 3">La2-4</strain>
    </source>
</reference>
<sequence>MPGNIAMRKDQRGAVAILMGFILVILVATLALAIDLGHAYLAKSGLQNGADAAALAGAKELNGTYDGVQAARTVAIEIARQNTYDFSKPVATNAADGGLEITVGSCPDDGSCTMEPVDSITDDALAGDKTFLKVDTGQRYVEPWFARIFQMIEYEGTDHVDTFGMAVAGRYLVEVTPMAVCAVDSTRPEAGFLRGVAYNLPDLNPINNGDPIWINPVDSYPGNCDPNHGNTPTLVPFTCTGHSSTITSIPGDVWVNTGAQSALTGPLNSRFGDNYSGGNACNPMTAPPDVNVKEFFCTRAANPNRDNFCSTSVGANQPQFWMDAANTTPTLPYHQTIETLGSTKQGKPFNYPARTSPETAVDFSRYGALWSYSREVRDFSTWPYAEYSTTDWPTLYGGTAENYPASSPYLSWIDPPSGPGALYKRPNRRVLNIAIINCEGVTSIPGQQCRMHLPVVAVGKFFMQRRANLPNNITGEFAGTFGPTLPPSNIRLYR</sequence>
<comment type="caution">
    <text evidence="2">The sequence shown here is derived from an EMBL/GenBank/DDBJ whole genome shotgun (WGS) entry which is preliminary data.</text>
</comment>
<dbReference type="OrthoDB" id="8595764at2"/>
<dbReference type="Pfam" id="PF13400">
    <property type="entry name" value="Tad"/>
    <property type="match status" value="1"/>
</dbReference>
<gene>
    <name evidence="2" type="ORF">NMK_0691</name>
</gene>